<feature type="non-terminal residue" evidence="2">
    <location>
        <position position="115"/>
    </location>
</feature>
<dbReference type="AlphaFoldDB" id="A0A1Y2A3T5"/>
<reference evidence="2 3" key="1">
    <citation type="submission" date="2016-07" db="EMBL/GenBank/DDBJ databases">
        <title>Pervasive Adenine N6-methylation of Active Genes in Fungi.</title>
        <authorList>
            <consortium name="DOE Joint Genome Institute"/>
            <person name="Mondo S.J."/>
            <person name="Dannebaum R.O."/>
            <person name="Kuo R.C."/>
            <person name="Labutti K."/>
            <person name="Haridas S."/>
            <person name="Kuo A."/>
            <person name="Salamov A."/>
            <person name="Ahrendt S.R."/>
            <person name="Lipzen A."/>
            <person name="Sullivan W."/>
            <person name="Andreopoulos W.B."/>
            <person name="Clum A."/>
            <person name="Lindquist E."/>
            <person name="Daum C."/>
            <person name="Ramamoorthy G.K."/>
            <person name="Gryganskyi A."/>
            <person name="Culley D."/>
            <person name="Magnuson J.K."/>
            <person name="James T.Y."/>
            <person name="O'Malley M.A."/>
            <person name="Stajich J.E."/>
            <person name="Spatafora J.W."/>
            <person name="Visel A."/>
            <person name="Grigoriev I.V."/>
        </authorList>
    </citation>
    <scope>NUCLEOTIDE SEQUENCE [LARGE SCALE GENOMIC DNA]</scope>
    <source>
        <strain evidence="2 3">CBS 115471</strain>
    </source>
</reference>
<name>A0A1Y2A3T5_9PLEO</name>
<keyword evidence="1" id="KW-1133">Transmembrane helix</keyword>
<keyword evidence="1" id="KW-0472">Membrane</keyword>
<comment type="caution">
    <text evidence="2">The sequence shown here is derived from an EMBL/GenBank/DDBJ whole genome shotgun (WGS) entry which is preliminary data.</text>
</comment>
<keyword evidence="3" id="KW-1185">Reference proteome</keyword>
<dbReference type="EMBL" id="MCFA01000014">
    <property type="protein sequence ID" value="ORY17179.1"/>
    <property type="molecule type" value="Genomic_DNA"/>
</dbReference>
<proteinExistence type="predicted"/>
<dbReference type="Proteomes" id="UP000193144">
    <property type="component" value="Unassembled WGS sequence"/>
</dbReference>
<evidence type="ECO:0000256" key="1">
    <source>
        <dbReference type="SAM" id="Phobius"/>
    </source>
</evidence>
<dbReference type="OrthoDB" id="5421689at2759"/>
<organism evidence="2 3">
    <name type="scientific">Clohesyomyces aquaticus</name>
    <dbReference type="NCBI Taxonomy" id="1231657"/>
    <lineage>
        <taxon>Eukaryota</taxon>
        <taxon>Fungi</taxon>
        <taxon>Dikarya</taxon>
        <taxon>Ascomycota</taxon>
        <taxon>Pezizomycotina</taxon>
        <taxon>Dothideomycetes</taxon>
        <taxon>Pleosporomycetidae</taxon>
        <taxon>Pleosporales</taxon>
        <taxon>Lindgomycetaceae</taxon>
        <taxon>Clohesyomyces</taxon>
    </lineage>
</organism>
<feature type="transmembrane region" description="Helical" evidence="1">
    <location>
        <begin position="7"/>
        <end position="27"/>
    </location>
</feature>
<accession>A0A1Y2A3T5</accession>
<keyword evidence="1" id="KW-0812">Transmembrane</keyword>
<protein>
    <submittedName>
        <fullName evidence="2">Uncharacterized protein</fullName>
    </submittedName>
</protein>
<feature type="transmembrane region" description="Helical" evidence="1">
    <location>
        <begin position="47"/>
        <end position="68"/>
    </location>
</feature>
<gene>
    <name evidence="2" type="ORF">BCR34DRAFT_556169</name>
</gene>
<evidence type="ECO:0000313" key="3">
    <source>
        <dbReference type="Proteomes" id="UP000193144"/>
    </source>
</evidence>
<evidence type="ECO:0000313" key="2">
    <source>
        <dbReference type="EMBL" id="ORY17179.1"/>
    </source>
</evidence>
<sequence length="115" mass="12725">MTVMQKLKIILLLDLGVIIIVITALRLKSLHLANSPDFVYAQTYLGLLSALGVMLNVILCSAIPLNSWRKRRSERLKMDGDDVSHNSATDWVVPGASRSSATIRDHNQEVNLELG</sequence>